<dbReference type="Proteomes" id="UP000797356">
    <property type="component" value="Chromosome 16"/>
</dbReference>
<evidence type="ECO:0000256" key="1">
    <source>
        <dbReference type="SAM" id="SignalP"/>
    </source>
</evidence>
<comment type="caution">
    <text evidence="2">The sequence shown here is derived from an EMBL/GenBank/DDBJ whole genome shotgun (WGS) entry which is preliminary data.</text>
</comment>
<proteinExistence type="predicted"/>
<reference evidence="2" key="1">
    <citation type="journal article" date="2017" name="Gigascience">
        <title>The genome draft of coconut (Cocos nucifera).</title>
        <authorList>
            <person name="Xiao Y."/>
            <person name="Xu P."/>
            <person name="Fan H."/>
            <person name="Baudouin L."/>
            <person name="Xia W."/>
            <person name="Bocs S."/>
            <person name="Xu J."/>
            <person name="Li Q."/>
            <person name="Guo A."/>
            <person name="Zhou L."/>
            <person name="Li J."/>
            <person name="Wu Y."/>
            <person name="Ma Z."/>
            <person name="Armero A."/>
            <person name="Issali A.E."/>
            <person name="Liu N."/>
            <person name="Peng M."/>
            <person name="Yang Y."/>
        </authorList>
    </citation>
    <scope>NUCLEOTIDE SEQUENCE</scope>
    <source>
        <tissue evidence="2">Spear leaf of Hainan Tall coconut</tissue>
    </source>
</reference>
<keyword evidence="1" id="KW-0732">Signal</keyword>
<feature type="chain" id="PRO_5035430677" evidence="1">
    <location>
        <begin position="20"/>
        <end position="70"/>
    </location>
</feature>
<dbReference type="EMBL" id="CM017887">
    <property type="protein sequence ID" value="KAG1371211.1"/>
    <property type="molecule type" value="Genomic_DNA"/>
</dbReference>
<name>A0A8K0NDZ4_COCNU</name>
<feature type="signal peptide" evidence="1">
    <location>
        <begin position="1"/>
        <end position="19"/>
    </location>
</feature>
<gene>
    <name evidence="2" type="ORF">COCNU_16G003050</name>
</gene>
<accession>A0A8K0NDZ4</accession>
<dbReference type="AlphaFoldDB" id="A0A8K0NDZ4"/>
<reference evidence="2" key="2">
    <citation type="submission" date="2019-07" db="EMBL/GenBank/DDBJ databases">
        <authorList>
            <person name="Yang Y."/>
            <person name="Bocs S."/>
            <person name="Baudouin L."/>
        </authorList>
    </citation>
    <scope>NUCLEOTIDE SEQUENCE</scope>
    <source>
        <tissue evidence="2">Spear leaf of Hainan Tall coconut</tissue>
    </source>
</reference>
<protein>
    <submittedName>
        <fullName evidence="2">Uncharacterized protein</fullName>
    </submittedName>
</protein>
<evidence type="ECO:0000313" key="2">
    <source>
        <dbReference type="EMBL" id="KAG1371211.1"/>
    </source>
</evidence>
<organism evidence="2 3">
    <name type="scientific">Cocos nucifera</name>
    <name type="common">Coconut palm</name>
    <dbReference type="NCBI Taxonomy" id="13894"/>
    <lineage>
        <taxon>Eukaryota</taxon>
        <taxon>Viridiplantae</taxon>
        <taxon>Streptophyta</taxon>
        <taxon>Embryophyta</taxon>
        <taxon>Tracheophyta</taxon>
        <taxon>Spermatophyta</taxon>
        <taxon>Magnoliopsida</taxon>
        <taxon>Liliopsida</taxon>
        <taxon>Arecaceae</taxon>
        <taxon>Arecoideae</taxon>
        <taxon>Cocoseae</taxon>
        <taxon>Attaleinae</taxon>
        <taxon>Cocos</taxon>
    </lineage>
</organism>
<evidence type="ECO:0000313" key="3">
    <source>
        <dbReference type="Proteomes" id="UP000797356"/>
    </source>
</evidence>
<keyword evidence="3" id="KW-1185">Reference proteome</keyword>
<sequence>MAMGLPLLLVVVLCTMVASSRFQVITSDKDSQLKPKKKVVRWQLNGKEETRQKPAIFNIVVGVMVESIGW</sequence>